<dbReference type="Proteomes" id="UP000031970">
    <property type="component" value="Unassembled WGS sequence"/>
</dbReference>
<protein>
    <submittedName>
        <fullName evidence="1">Uncharacterized protein</fullName>
    </submittedName>
</protein>
<comment type="caution">
    <text evidence="1">The sequence shown here is derived from an EMBL/GenBank/DDBJ whole genome shotgun (WGS) entry which is preliminary data.</text>
</comment>
<name>A0ABD3ZSB6_BACIU</name>
<sequence>MGRCAQRLRKLPLDTADLGCIVNERIIAEFDDKFFAGSNDKIKVIS</sequence>
<accession>A0ABD3ZSB6</accession>
<evidence type="ECO:0000313" key="1">
    <source>
        <dbReference type="EMBL" id="KIL31133.1"/>
    </source>
</evidence>
<organism evidence="1 2">
    <name type="scientific">Bacillus subtilis subsp. subtilis</name>
    <dbReference type="NCBI Taxonomy" id="135461"/>
    <lineage>
        <taxon>Bacteria</taxon>
        <taxon>Bacillati</taxon>
        <taxon>Bacillota</taxon>
        <taxon>Bacilli</taxon>
        <taxon>Bacillales</taxon>
        <taxon>Bacillaceae</taxon>
        <taxon>Bacillus</taxon>
    </lineage>
</organism>
<proteinExistence type="predicted"/>
<reference evidence="1 2" key="1">
    <citation type="submission" date="2014-11" db="EMBL/GenBank/DDBJ databases">
        <title>Draft Genome Sequences of Nine Bacillus subtilis Strains that Form Spores with High Heat-Resistance.</title>
        <authorList>
            <person name="Krawcyk A.O."/>
            <person name="Berendsen E.M."/>
            <person name="de Jong A."/>
            <person name="Holsappel S."/>
            <person name="Eijlander R.T."/>
            <person name="Wells-Bennik M."/>
            <person name="Kuipers O.P."/>
        </authorList>
    </citation>
    <scope>NUCLEOTIDE SEQUENCE [LARGE SCALE GENOMIC DNA]</scope>
    <source>
        <strain evidence="1 2">B4067</strain>
    </source>
</reference>
<evidence type="ECO:0000313" key="2">
    <source>
        <dbReference type="Proteomes" id="UP000031970"/>
    </source>
</evidence>
<gene>
    <name evidence="1" type="ORF">B4067_2016</name>
</gene>
<dbReference type="EMBL" id="JSXS01000073">
    <property type="protein sequence ID" value="KIL31133.1"/>
    <property type="molecule type" value="Genomic_DNA"/>
</dbReference>
<dbReference type="AlphaFoldDB" id="A0ABD3ZSB6"/>